<feature type="domain" description="Glycosyl transferase family 1" evidence="1">
    <location>
        <begin position="218"/>
        <end position="369"/>
    </location>
</feature>
<name>A0ABV1H790_9FIRM</name>
<keyword evidence="3" id="KW-1185">Reference proteome</keyword>
<dbReference type="PANTHER" id="PTHR12526">
    <property type="entry name" value="GLYCOSYLTRANSFERASE"/>
    <property type="match status" value="1"/>
</dbReference>
<dbReference type="Pfam" id="PF00534">
    <property type="entry name" value="Glycos_transf_1"/>
    <property type="match status" value="1"/>
</dbReference>
<dbReference type="PANTHER" id="PTHR12526:SF584">
    <property type="entry name" value="GLYCOSYLTRANSFERASE"/>
    <property type="match status" value="1"/>
</dbReference>
<dbReference type="EC" id="2.4.-.-" evidence="2"/>
<dbReference type="EMBL" id="JBBMFS010000008">
    <property type="protein sequence ID" value="MEQ2555353.1"/>
    <property type="molecule type" value="Genomic_DNA"/>
</dbReference>
<gene>
    <name evidence="2" type="ORF">WMO37_10090</name>
</gene>
<reference evidence="2" key="1">
    <citation type="submission" date="2024-03" db="EMBL/GenBank/DDBJ databases">
        <title>Human intestinal bacterial collection.</title>
        <authorList>
            <person name="Pauvert C."/>
            <person name="Hitch T.C.A."/>
            <person name="Clavel T."/>
        </authorList>
    </citation>
    <scope>NUCLEOTIDE SEQUENCE [LARGE SCALE GENOMIC DNA]</scope>
    <source>
        <strain evidence="2">CLA-AA-H89B</strain>
    </source>
</reference>
<sequence length="393" mass="45239">MKRKLAFVVQRYGLEVNGGAELLSRQLVEHLQQQYDIEVLTTKAIEYTTWKNEYTNDVDVINGVTVRRFGVDKPRDLNRFGKFSGKVIGNPEHTMEQEEQWFEMQGPHVPELIDYIKDHADDYEAFIFMTYLYYTTVKGLPLVKDKAILISTAHDEPPIYLKTFDTLFQMPKALFYLTVEEKKFVERKFRNERIINNDGYGGSGVEVPDTIDSQFCKNKYGIDNYMVYAGRIDEAKGCKELFDYFLRYKKENQNDLKLVMMGKPVIPIPKSDDIVSLGFVSDQEKFDVMSGAKFLIMPSPFESLSIVVLEAMTLSVPVVVNGRCDVLKGHCVRSNGGLYYKSYYEFEGCVNYMLTHPDTAAGMGANGRKYVDANYTWEKITDRFIDIVERVCN</sequence>
<keyword evidence="2" id="KW-0808">Transferase</keyword>
<dbReference type="GO" id="GO:0016757">
    <property type="term" value="F:glycosyltransferase activity"/>
    <property type="evidence" value="ECO:0007669"/>
    <property type="project" value="UniProtKB-KW"/>
</dbReference>
<dbReference type="Gene3D" id="3.40.50.2000">
    <property type="entry name" value="Glycogen Phosphorylase B"/>
    <property type="match status" value="1"/>
</dbReference>
<dbReference type="Proteomes" id="UP001546774">
    <property type="component" value="Unassembled WGS sequence"/>
</dbReference>
<organism evidence="2 3">
    <name type="scientific">Lachnospira intestinalis</name>
    <dbReference type="NCBI Taxonomy" id="3133158"/>
    <lineage>
        <taxon>Bacteria</taxon>
        <taxon>Bacillati</taxon>
        <taxon>Bacillota</taxon>
        <taxon>Clostridia</taxon>
        <taxon>Lachnospirales</taxon>
        <taxon>Lachnospiraceae</taxon>
        <taxon>Lachnospira</taxon>
    </lineage>
</organism>
<dbReference type="SUPFAM" id="SSF53756">
    <property type="entry name" value="UDP-Glycosyltransferase/glycogen phosphorylase"/>
    <property type="match status" value="1"/>
</dbReference>
<accession>A0ABV1H790</accession>
<evidence type="ECO:0000313" key="2">
    <source>
        <dbReference type="EMBL" id="MEQ2555353.1"/>
    </source>
</evidence>
<comment type="caution">
    <text evidence="2">The sequence shown here is derived from an EMBL/GenBank/DDBJ whole genome shotgun (WGS) entry which is preliminary data.</text>
</comment>
<proteinExistence type="predicted"/>
<dbReference type="InterPro" id="IPR001296">
    <property type="entry name" value="Glyco_trans_1"/>
</dbReference>
<keyword evidence="2" id="KW-0328">Glycosyltransferase</keyword>
<evidence type="ECO:0000313" key="3">
    <source>
        <dbReference type="Proteomes" id="UP001546774"/>
    </source>
</evidence>
<protein>
    <submittedName>
        <fullName evidence="2">Glycosyltransferase family 4 protein</fullName>
        <ecNumber evidence="2">2.4.-.-</ecNumber>
    </submittedName>
</protein>
<dbReference type="CDD" id="cd03801">
    <property type="entry name" value="GT4_PimA-like"/>
    <property type="match status" value="1"/>
</dbReference>
<evidence type="ECO:0000259" key="1">
    <source>
        <dbReference type="Pfam" id="PF00534"/>
    </source>
</evidence>